<evidence type="ECO:0000256" key="7">
    <source>
        <dbReference type="ARBA" id="ARBA00022840"/>
    </source>
</evidence>
<comment type="subunit">
    <text evidence="3 11">Tetramer of two alpha and two beta subunits.</text>
</comment>
<proteinExistence type="inferred from homology"/>
<dbReference type="PRINTS" id="PR01045">
    <property type="entry name" value="TRNASYNTHGB"/>
</dbReference>
<evidence type="ECO:0000256" key="3">
    <source>
        <dbReference type="ARBA" id="ARBA00011209"/>
    </source>
</evidence>
<dbReference type="AlphaFoldDB" id="A0A0H4J007"/>
<evidence type="ECO:0000256" key="2">
    <source>
        <dbReference type="ARBA" id="ARBA00008226"/>
    </source>
</evidence>
<dbReference type="EC" id="6.1.1.14" evidence="11"/>
<evidence type="ECO:0000256" key="4">
    <source>
        <dbReference type="ARBA" id="ARBA00022490"/>
    </source>
</evidence>
<evidence type="ECO:0000256" key="9">
    <source>
        <dbReference type="ARBA" id="ARBA00023146"/>
    </source>
</evidence>
<accession>A0A0H4J007</accession>
<keyword evidence="4 11" id="KW-0963">Cytoplasm</keyword>
<dbReference type="PANTHER" id="PTHR30075:SF2">
    <property type="entry name" value="GLYCINE--TRNA LIGASE, CHLOROPLASTIC_MITOCHONDRIAL 2"/>
    <property type="match status" value="1"/>
</dbReference>
<gene>
    <name evidence="11" type="primary">glyS</name>
    <name evidence="13" type="ORF">VI33_05215</name>
</gene>
<evidence type="ECO:0000259" key="12">
    <source>
        <dbReference type="Pfam" id="PF05746"/>
    </source>
</evidence>
<dbReference type="Pfam" id="PF05746">
    <property type="entry name" value="DALR_1"/>
    <property type="match status" value="1"/>
</dbReference>
<dbReference type="HAMAP" id="MF_00255">
    <property type="entry name" value="Gly_tRNA_synth_beta"/>
    <property type="match status" value="1"/>
</dbReference>
<keyword evidence="14" id="KW-1185">Reference proteome</keyword>
<protein>
    <recommendedName>
        <fullName evidence="11">Glycine--tRNA ligase beta subunit</fullName>
        <ecNumber evidence="11">6.1.1.14</ecNumber>
    </recommendedName>
    <alternativeName>
        <fullName evidence="11">Glycyl-tRNA synthetase beta subunit</fullName>
        <shortName evidence="11">GlyRS</shortName>
    </alternativeName>
</protein>
<dbReference type="EMBL" id="CP011002">
    <property type="protein sequence ID" value="AKO66094.1"/>
    <property type="molecule type" value="Genomic_DNA"/>
</dbReference>
<dbReference type="GO" id="GO:0005524">
    <property type="term" value="F:ATP binding"/>
    <property type="evidence" value="ECO:0007669"/>
    <property type="project" value="UniProtKB-UniRule"/>
</dbReference>
<dbReference type="Proteomes" id="UP000066549">
    <property type="component" value="Chromosome"/>
</dbReference>
<comment type="catalytic activity">
    <reaction evidence="10 11">
        <text>tRNA(Gly) + glycine + ATP = glycyl-tRNA(Gly) + AMP + diphosphate</text>
        <dbReference type="Rhea" id="RHEA:16013"/>
        <dbReference type="Rhea" id="RHEA-COMP:9664"/>
        <dbReference type="Rhea" id="RHEA-COMP:9683"/>
        <dbReference type="ChEBI" id="CHEBI:30616"/>
        <dbReference type="ChEBI" id="CHEBI:33019"/>
        <dbReference type="ChEBI" id="CHEBI:57305"/>
        <dbReference type="ChEBI" id="CHEBI:78442"/>
        <dbReference type="ChEBI" id="CHEBI:78522"/>
        <dbReference type="ChEBI" id="CHEBI:456215"/>
        <dbReference type="EC" id="6.1.1.14"/>
    </reaction>
</comment>
<dbReference type="GO" id="GO:0004820">
    <property type="term" value="F:glycine-tRNA ligase activity"/>
    <property type="evidence" value="ECO:0007669"/>
    <property type="project" value="UniProtKB-UniRule"/>
</dbReference>
<evidence type="ECO:0000256" key="8">
    <source>
        <dbReference type="ARBA" id="ARBA00022917"/>
    </source>
</evidence>
<name>A0A0H4J007_9PROT</name>
<dbReference type="NCBIfam" id="TIGR00211">
    <property type="entry name" value="glyS"/>
    <property type="match status" value="1"/>
</dbReference>
<dbReference type="OrthoDB" id="9775440at2"/>
<dbReference type="InterPro" id="IPR008909">
    <property type="entry name" value="DALR_anticod-bd"/>
</dbReference>
<feature type="domain" description="DALR anticodon binding" evidence="12">
    <location>
        <begin position="586"/>
        <end position="683"/>
    </location>
</feature>
<dbReference type="GO" id="GO:0006420">
    <property type="term" value="P:arginyl-tRNA aminoacylation"/>
    <property type="evidence" value="ECO:0007669"/>
    <property type="project" value="InterPro"/>
</dbReference>
<dbReference type="GO" id="GO:0004814">
    <property type="term" value="F:arginine-tRNA ligase activity"/>
    <property type="evidence" value="ECO:0007669"/>
    <property type="project" value="InterPro"/>
</dbReference>
<dbReference type="PROSITE" id="PS50861">
    <property type="entry name" value="AA_TRNA_LIGASE_II_GLYAB"/>
    <property type="match status" value="1"/>
</dbReference>
<keyword evidence="9 11" id="KW-0030">Aminoacyl-tRNA synthetase</keyword>
<keyword evidence="5 11" id="KW-0436">Ligase</keyword>
<evidence type="ECO:0000256" key="10">
    <source>
        <dbReference type="ARBA" id="ARBA00047937"/>
    </source>
</evidence>
<evidence type="ECO:0000256" key="6">
    <source>
        <dbReference type="ARBA" id="ARBA00022741"/>
    </source>
</evidence>
<dbReference type="InterPro" id="IPR006194">
    <property type="entry name" value="Gly-tRNA-synth_heterodimer"/>
</dbReference>
<dbReference type="GO" id="GO:0005829">
    <property type="term" value="C:cytosol"/>
    <property type="evidence" value="ECO:0007669"/>
    <property type="project" value="TreeGrafter"/>
</dbReference>
<comment type="subcellular location">
    <subcellularLocation>
        <location evidence="1 11">Cytoplasm</location>
    </subcellularLocation>
</comment>
<evidence type="ECO:0000313" key="13">
    <source>
        <dbReference type="EMBL" id="AKO66094.1"/>
    </source>
</evidence>
<dbReference type="PANTHER" id="PTHR30075">
    <property type="entry name" value="GLYCYL-TRNA SYNTHETASE"/>
    <property type="match status" value="1"/>
</dbReference>
<dbReference type="Pfam" id="PF02092">
    <property type="entry name" value="tRNA_synt_2f"/>
    <property type="match status" value="1"/>
</dbReference>
<dbReference type="PATRIC" id="fig|1623450.3.peg.1038"/>
<dbReference type="SUPFAM" id="SSF109604">
    <property type="entry name" value="HD-domain/PDEase-like"/>
    <property type="match status" value="1"/>
</dbReference>
<evidence type="ECO:0000256" key="5">
    <source>
        <dbReference type="ARBA" id="ARBA00022598"/>
    </source>
</evidence>
<keyword evidence="8 11" id="KW-0648">Protein biosynthesis</keyword>
<organism evidence="13 14">
    <name type="scientific">Methylophilales bacterium MBRS-H7</name>
    <dbReference type="NCBI Taxonomy" id="1623450"/>
    <lineage>
        <taxon>Bacteria</taxon>
        <taxon>Pseudomonadati</taxon>
        <taxon>Pseudomonadota</taxon>
        <taxon>Betaproteobacteria</taxon>
        <taxon>Nitrosomonadales</taxon>
        <taxon>OM43 clade</taxon>
    </lineage>
</organism>
<evidence type="ECO:0000256" key="11">
    <source>
        <dbReference type="HAMAP-Rule" id="MF_00255"/>
    </source>
</evidence>
<comment type="similarity">
    <text evidence="2 11">Belongs to the class-II aminoacyl-tRNA synthetase family.</text>
</comment>
<keyword evidence="6 11" id="KW-0547">Nucleotide-binding</keyword>
<dbReference type="InterPro" id="IPR015944">
    <property type="entry name" value="Gly-tRNA-synth_bsu"/>
</dbReference>
<evidence type="ECO:0000256" key="1">
    <source>
        <dbReference type="ARBA" id="ARBA00004496"/>
    </source>
</evidence>
<reference evidence="13 14" key="1">
    <citation type="submission" date="2015-03" db="EMBL/GenBank/DDBJ databases">
        <title>Comparative analysis of the OM43 clade including a novel species from Red Sea uncovers genomic and metabolic diversity among marine methylotrophs.</title>
        <authorList>
            <person name="Jimenez-Infante F."/>
            <person name="Ngugi D.K."/>
            <person name="Vinu M."/>
            <person name="Alam I."/>
            <person name="Kamau A."/>
            <person name="Blom J."/>
            <person name="Bajic V.B."/>
            <person name="Stingl U."/>
        </authorList>
    </citation>
    <scope>NUCLEOTIDE SEQUENCE [LARGE SCALE GENOMIC DNA]</scope>
    <source>
        <strain evidence="13 14">MBRSH7</strain>
    </source>
</reference>
<dbReference type="GO" id="GO:0006426">
    <property type="term" value="P:glycyl-tRNA aminoacylation"/>
    <property type="evidence" value="ECO:0007669"/>
    <property type="project" value="UniProtKB-UniRule"/>
</dbReference>
<keyword evidence="7 11" id="KW-0067">ATP-binding</keyword>
<sequence>MSENTLLFELLCEELPPSSQKQMSDFLATEIYNQLNQNKFTTSNSKLNIYSTPRRIGFKVSHTATKSPDELTEIKLMPKKIGWVDDQAAAPLIKKLESLNLIDLKDSLDNFIIQDEVLYAKKNIEGTSLVEFIQKELNQVLKKLPIEKVMSYQLADGWTSVNFARPAINLICMHGSEVLEIEILGLKANNIIHGHRFESTEALNLKNADQYEELLEKKGNVIPEFDRRYDEIQNQISHLINNLGNNYSCPLDNELMEEVTTLVEKPNAMMGSFDSQFLDIPSECLILSMKSNQKYFPVLKDNQLTNKFILISNIHPKDPSMVVKGNEKVIYPRLADAEFFFSQDKKRSLNAMVSDLDNIVYHQKLGSLNERCLRVSKIFNHICENTTLNSNHDSDQLAKLAKADLSSLMVGEFPELQGIMGKYYALASDMDEDFAQAIEDHYKPKFSGDDLPQNDTSLILSLADKFTTLIDLFSIEEKPSGVKDPFALRRTAISIIRILIECDINLDLIELINKTFPGDNEENKGHLIDFIYDRLENFIKDRGYETLVVQSVCDSQPRLINDIILKVEAVNEFKKIDVSENLAQSNKRVLNILKKYDKPLTDKVNQDLLESDSEKLLYQSIVKVNENNKGYLEAKKYNNLLNNLIHLSETIDNFFEDTMVNADNKNIKHNRHLLLSELNKAMNIIANLSVLGT</sequence>
<evidence type="ECO:0000313" key="14">
    <source>
        <dbReference type="Proteomes" id="UP000066549"/>
    </source>
</evidence>